<keyword evidence="12" id="KW-0378">Hydrolase</keyword>
<evidence type="ECO:0000256" key="2">
    <source>
        <dbReference type="ARBA" id="ARBA00001862"/>
    </source>
</evidence>
<dbReference type="InterPro" id="IPR010023">
    <property type="entry name" value="KdsC_fam"/>
</dbReference>
<evidence type="ECO:0000256" key="11">
    <source>
        <dbReference type="ARBA" id="ARBA00022723"/>
    </source>
</evidence>
<dbReference type="EMBL" id="PXXU01000064">
    <property type="protein sequence ID" value="PSJ16195.1"/>
    <property type="molecule type" value="Genomic_DNA"/>
</dbReference>
<evidence type="ECO:0000256" key="1">
    <source>
        <dbReference type="ARBA" id="ARBA00000898"/>
    </source>
</evidence>
<dbReference type="InterPro" id="IPR023214">
    <property type="entry name" value="HAD_sf"/>
</dbReference>
<dbReference type="SFLD" id="SFLDG01136">
    <property type="entry name" value="C1.6:_Phosphoserine_Phosphatas"/>
    <property type="match status" value="1"/>
</dbReference>
<dbReference type="OrthoDB" id="9805604at2"/>
<dbReference type="SUPFAM" id="SSF56784">
    <property type="entry name" value="HAD-like"/>
    <property type="match status" value="1"/>
</dbReference>
<dbReference type="GO" id="GO:0006054">
    <property type="term" value="P:N-acetylneuraminate metabolic process"/>
    <property type="evidence" value="ECO:0007669"/>
    <property type="project" value="UniProtKB-UniPathway"/>
</dbReference>
<evidence type="ECO:0000256" key="12">
    <source>
        <dbReference type="ARBA" id="ARBA00022801"/>
    </source>
</evidence>
<sequence length="404" mass="45277">MRWVAFMPLRANSKSIIDKNVRNIAGRPLFAWSLEQAIASQCFDEIYVATDSPRIRKKVLDEFHPSVLVLDRSPETCTDTASTESAMLEFKQKISFDVLCLIQATSPLTHADDFIAAKRKFIEENLDSLLTAVRSKRFYWTNTGTPINYDPTNRPRRQDFAGCLMENGAFYLTRATLLEQLGSRLGGCIGIHEMAAETAIEIDDDTDWIIVEQLLLCQRLLPIRNNTMEIKAFILDVDGTLTDGGMYYGPDGEALKKFNTRDAHGLQLLRECGIKVCVISAEKSPAVKARMKKLRIDEYYQGVENKLFLLKELAKQWDIALQNIAYIGDDLSDLECLASAGLAFCPADSVSEVLRKAHYTCKHSGGNGAVREACEFILKMTNSSDQTTTKDIRQTAKLITDCDS</sequence>
<dbReference type="Gene3D" id="3.40.50.1000">
    <property type="entry name" value="HAD superfamily/HAD-like"/>
    <property type="match status" value="1"/>
</dbReference>
<evidence type="ECO:0000256" key="4">
    <source>
        <dbReference type="ARBA" id="ARBA00005141"/>
    </source>
</evidence>
<evidence type="ECO:0000256" key="10">
    <source>
        <dbReference type="ARBA" id="ARBA00020092"/>
    </source>
</evidence>
<dbReference type="NCBIfam" id="TIGR01670">
    <property type="entry name" value="KdsC-phosphatas"/>
    <property type="match status" value="1"/>
</dbReference>
<dbReference type="AlphaFoldDB" id="A0A2P7NRU5"/>
<dbReference type="Proteomes" id="UP000241912">
    <property type="component" value="Unassembled WGS sequence"/>
</dbReference>
<dbReference type="CDD" id="cd01630">
    <property type="entry name" value="HAD_KDO-like"/>
    <property type="match status" value="1"/>
</dbReference>
<dbReference type="InterPro" id="IPR036412">
    <property type="entry name" value="HAD-like_sf"/>
</dbReference>
<dbReference type="SFLD" id="SFLDG01138">
    <property type="entry name" value="C1.6.2:_Deoxy-d-mannose-octulo"/>
    <property type="match status" value="1"/>
</dbReference>
<dbReference type="UniPathway" id="UPA00628"/>
<comment type="caution">
    <text evidence="15">The sequence shown here is derived from an EMBL/GenBank/DDBJ whole genome shotgun (WGS) entry which is preliminary data.</text>
</comment>
<evidence type="ECO:0000256" key="3">
    <source>
        <dbReference type="ARBA" id="ARBA00001946"/>
    </source>
</evidence>
<dbReference type="GO" id="GO:0046872">
    <property type="term" value="F:metal ion binding"/>
    <property type="evidence" value="ECO:0007669"/>
    <property type="project" value="UniProtKB-KW"/>
</dbReference>
<evidence type="ECO:0000256" key="9">
    <source>
        <dbReference type="ARBA" id="ARBA00013066"/>
    </source>
</evidence>
<evidence type="ECO:0000313" key="15">
    <source>
        <dbReference type="EMBL" id="PSJ16195.1"/>
    </source>
</evidence>
<dbReference type="Pfam" id="PF02348">
    <property type="entry name" value="CTP_transf_3"/>
    <property type="match status" value="1"/>
</dbReference>
<dbReference type="InterPro" id="IPR050793">
    <property type="entry name" value="CMP-NeuNAc_synthase"/>
</dbReference>
<reference evidence="15 16" key="1">
    <citation type="submission" date="2018-03" db="EMBL/GenBank/DDBJ databases">
        <title>Draft genome of Nitrosomonas supralitoralis APG5.</title>
        <authorList>
            <person name="Urakawa H."/>
            <person name="Lopez J.V."/>
        </authorList>
    </citation>
    <scope>NUCLEOTIDE SEQUENCE [LARGE SCALE GENOMIC DNA]</scope>
    <source>
        <strain evidence="15 16">APG5</strain>
    </source>
</reference>
<dbReference type="Gene3D" id="3.90.550.10">
    <property type="entry name" value="Spore Coat Polysaccharide Biosynthesis Protein SpsA, Chain A"/>
    <property type="match status" value="1"/>
</dbReference>
<evidence type="ECO:0000256" key="6">
    <source>
        <dbReference type="ARBA" id="ARBA00010726"/>
    </source>
</evidence>
<name>A0A2P7NRU5_9PROT</name>
<comment type="similarity">
    <text evidence="5">Belongs to the KdsC family.</text>
</comment>
<protein>
    <recommendedName>
        <fullName evidence="10">3-deoxy-D-manno-octulosonate 8-phosphate phosphatase KdsC</fullName>
        <ecNumber evidence="8">2.7.7.43</ecNumber>
        <ecNumber evidence="9">3.1.3.45</ecNumber>
    </recommendedName>
    <alternativeName>
        <fullName evidence="14">KDO 8-P phosphatase</fullName>
    </alternativeName>
</protein>
<gene>
    <name evidence="15" type="ORF">C7H79_14810</name>
</gene>
<dbReference type="EC" id="2.7.7.43" evidence="8"/>
<proteinExistence type="inferred from homology"/>
<dbReference type="NCBIfam" id="TIGR01662">
    <property type="entry name" value="HAD-SF-IIIA"/>
    <property type="match status" value="1"/>
</dbReference>
<comment type="catalytic activity">
    <reaction evidence="2">
        <text>an N-acylneuraminate + CTP = a CMP-N-acyl-beta-neuraminate + diphosphate</text>
        <dbReference type="Rhea" id="RHEA:11344"/>
        <dbReference type="ChEBI" id="CHEBI:33019"/>
        <dbReference type="ChEBI" id="CHEBI:37563"/>
        <dbReference type="ChEBI" id="CHEBI:60073"/>
        <dbReference type="ChEBI" id="CHEBI:68671"/>
        <dbReference type="EC" id="2.7.7.43"/>
    </reaction>
</comment>
<evidence type="ECO:0000256" key="13">
    <source>
        <dbReference type="ARBA" id="ARBA00022842"/>
    </source>
</evidence>
<dbReference type="FunFam" id="3.40.50.1000:FF:000029">
    <property type="entry name" value="3-deoxy-D-manno-octulosonate 8-phosphate phosphatase KdsC"/>
    <property type="match status" value="1"/>
</dbReference>
<comment type="catalytic activity">
    <reaction evidence="1">
        <text>3-deoxy-alpha-D-manno-2-octulosonate-8-phosphate + H2O = 3-deoxy-alpha-D-manno-oct-2-ulosonate + phosphate</text>
        <dbReference type="Rhea" id="RHEA:11500"/>
        <dbReference type="ChEBI" id="CHEBI:15377"/>
        <dbReference type="ChEBI" id="CHEBI:43474"/>
        <dbReference type="ChEBI" id="CHEBI:85985"/>
        <dbReference type="ChEBI" id="CHEBI:85986"/>
        <dbReference type="EC" id="3.1.3.45"/>
    </reaction>
</comment>
<dbReference type="SUPFAM" id="SSF53448">
    <property type="entry name" value="Nucleotide-diphospho-sugar transferases"/>
    <property type="match status" value="1"/>
</dbReference>
<dbReference type="InterPro" id="IPR003329">
    <property type="entry name" value="Cytidylyl_trans"/>
</dbReference>
<evidence type="ECO:0000313" key="16">
    <source>
        <dbReference type="Proteomes" id="UP000241912"/>
    </source>
</evidence>
<dbReference type="CDD" id="cd02513">
    <property type="entry name" value="CMP-NeuAc_Synthase"/>
    <property type="match status" value="1"/>
</dbReference>
<dbReference type="Pfam" id="PF08282">
    <property type="entry name" value="Hydrolase_3"/>
    <property type="match status" value="1"/>
</dbReference>
<comment type="similarity">
    <text evidence="6">Belongs to the CMP-NeuNAc synthase family.</text>
</comment>
<evidence type="ECO:0000256" key="8">
    <source>
        <dbReference type="ARBA" id="ARBA00012491"/>
    </source>
</evidence>
<keyword evidence="16" id="KW-1185">Reference proteome</keyword>
<dbReference type="GO" id="GO:0008781">
    <property type="term" value="F:N-acylneuraminate cytidylyltransferase activity"/>
    <property type="evidence" value="ECO:0007669"/>
    <property type="project" value="UniProtKB-EC"/>
</dbReference>
<dbReference type="EC" id="3.1.3.45" evidence="9"/>
<comment type="cofactor">
    <cofactor evidence="3">
        <name>Mg(2+)</name>
        <dbReference type="ChEBI" id="CHEBI:18420"/>
    </cofactor>
</comment>
<dbReference type="InterPro" id="IPR006549">
    <property type="entry name" value="HAD-SF_hydro_IIIA"/>
</dbReference>
<accession>A0A2P7NRU5</accession>
<evidence type="ECO:0000256" key="14">
    <source>
        <dbReference type="ARBA" id="ARBA00031051"/>
    </source>
</evidence>
<dbReference type="PANTHER" id="PTHR21485:SF3">
    <property type="entry name" value="N-ACYLNEURAMINATE CYTIDYLYLTRANSFERASE"/>
    <property type="match status" value="1"/>
</dbReference>
<keyword evidence="13" id="KW-0460">Magnesium</keyword>
<dbReference type="InterPro" id="IPR029044">
    <property type="entry name" value="Nucleotide-diphossugar_trans"/>
</dbReference>
<organism evidence="15 16">
    <name type="scientific">Nitrosomonas supralitoralis</name>
    <dbReference type="NCBI Taxonomy" id="2116706"/>
    <lineage>
        <taxon>Bacteria</taxon>
        <taxon>Pseudomonadati</taxon>
        <taxon>Pseudomonadota</taxon>
        <taxon>Betaproteobacteria</taxon>
        <taxon>Nitrosomonadales</taxon>
        <taxon>Nitrosomonadaceae</taxon>
        <taxon>Nitrosomonas</taxon>
    </lineage>
</organism>
<dbReference type="PANTHER" id="PTHR21485">
    <property type="entry name" value="HAD SUPERFAMILY MEMBERS CMAS AND KDSC"/>
    <property type="match status" value="1"/>
</dbReference>
<keyword evidence="11" id="KW-0479">Metal-binding</keyword>
<comment type="pathway">
    <text evidence="4">Amino-sugar metabolism; N-acetylneuraminate metabolism.</text>
</comment>
<dbReference type="GO" id="GO:0019143">
    <property type="term" value="F:3-deoxy-manno-octulosonate-8-phosphatase activity"/>
    <property type="evidence" value="ECO:0007669"/>
    <property type="project" value="UniProtKB-EC"/>
</dbReference>
<evidence type="ECO:0000256" key="5">
    <source>
        <dbReference type="ARBA" id="ARBA00005893"/>
    </source>
</evidence>
<comment type="subunit">
    <text evidence="7">Homotetramer.</text>
</comment>
<evidence type="ECO:0000256" key="7">
    <source>
        <dbReference type="ARBA" id="ARBA00011881"/>
    </source>
</evidence>
<dbReference type="SFLD" id="SFLDS00003">
    <property type="entry name" value="Haloacid_Dehalogenase"/>
    <property type="match status" value="1"/>
</dbReference>
<dbReference type="RefSeq" id="WP_106708069.1">
    <property type="nucleotide sequence ID" value="NZ_PXXU01000064.1"/>
</dbReference>